<dbReference type="CDD" id="cd06261">
    <property type="entry name" value="TM_PBP2"/>
    <property type="match status" value="1"/>
</dbReference>
<proteinExistence type="inferred from homology"/>
<dbReference type="InterPro" id="IPR051393">
    <property type="entry name" value="ABC_transporter_permease"/>
</dbReference>
<dbReference type="GO" id="GO:0055085">
    <property type="term" value="P:transmembrane transport"/>
    <property type="evidence" value="ECO:0007669"/>
    <property type="project" value="InterPro"/>
</dbReference>
<evidence type="ECO:0000259" key="8">
    <source>
        <dbReference type="PROSITE" id="PS50928"/>
    </source>
</evidence>
<keyword evidence="5 7" id="KW-1133">Transmembrane helix</keyword>
<evidence type="ECO:0000313" key="9">
    <source>
        <dbReference type="EMBL" id="HHR33556.1"/>
    </source>
</evidence>
<name>A0A7C5U5C2_9BACT</name>
<keyword evidence="6 7" id="KW-0472">Membrane</keyword>
<feature type="transmembrane region" description="Helical" evidence="7">
    <location>
        <begin position="7"/>
        <end position="29"/>
    </location>
</feature>
<gene>
    <name evidence="9" type="ORF">ENM46_01250</name>
</gene>
<evidence type="ECO:0000256" key="3">
    <source>
        <dbReference type="ARBA" id="ARBA00022475"/>
    </source>
</evidence>
<comment type="caution">
    <text evidence="9">The sequence shown here is derived from an EMBL/GenBank/DDBJ whole genome shotgun (WGS) entry which is preliminary data.</text>
</comment>
<evidence type="ECO:0000256" key="7">
    <source>
        <dbReference type="RuleBase" id="RU363032"/>
    </source>
</evidence>
<dbReference type="InterPro" id="IPR000515">
    <property type="entry name" value="MetI-like"/>
</dbReference>
<dbReference type="EMBL" id="DRXW01000082">
    <property type="protein sequence ID" value="HHR33556.1"/>
    <property type="molecule type" value="Genomic_DNA"/>
</dbReference>
<reference evidence="9" key="1">
    <citation type="journal article" date="2020" name="mSystems">
        <title>Genome- and Community-Level Interaction Insights into Carbon Utilization and Element Cycling Functions of Hydrothermarchaeota in Hydrothermal Sediment.</title>
        <authorList>
            <person name="Zhou Z."/>
            <person name="Liu Y."/>
            <person name="Xu W."/>
            <person name="Pan J."/>
            <person name="Luo Z.H."/>
            <person name="Li M."/>
        </authorList>
    </citation>
    <scope>NUCLEOTIDE SEQUENCE [LARGE SCALE GENOMIC DNA]</scope>
    <source>
        <strain evidence="9">SpSt-1088</strain>
    </source>
</reference>
<dbReference type="InterPro" id="IPR035906">
    <property type="entry name" value="MetI-like_sf"/>
</dbReference>
<sequence length="294" mass="33664">MEKRRAIWGFLFVLPALLLFSLFNFYPIINAFVTSLYKKELLSLDLPKFVGARNYVRLPQSEDFWNSVQATLKFALGTFVPMVVISLLLAAFIVSRKRFQRLFQMIYYSPAIMQSAVAALVWLIIFDPRSIANQIMNLVLNTKGVDYKWLVNENMLVLSTIIVYFWKYVGYFTVLFIAGIASIPREIHEAARIDGASGIQDFWFITLPLLKPTTTLVSITAMIQCLRTFSTQYLFVQAGASVKPIEVITLRIYNTAIRDRDIGKASAMSIMLFAIIMLLTLLQLKFSRSEEVQY</sequence>
<keyword evidence="4 7" id="KW-0812">Transmembrane</keyword>
<accession>A0A7C5U5C2</accession>
<dbReference type="AlphaFoldDB" id="A0A7C5U5C2"/>
<feature type="domain" description="ABC transmembrane type-1" evidence="8">
    <location>
        <begin position="68"/>
        <end position="283"/>
    </location>
</feature>
<feature type="transmembrane region" description="Helical" evidence="7">
    <location>
        <begin position="156"/>
        <end position="183"/>
    </location>
</feature>
<dbReference type="Pfam" id="PF00528">
    <property type="entry name" value="BPD_transp_1"/>
    <property type="match status" value="1"/>
</dbReference>
<evidence type="ECO:0000256" key="6">
    <source>
        <dbReference type="ARBA" id="ARBA00023136"/>
    </source>
</evidence>
<feature type="transmembrane region" description="Helical" evidence="7">
    <location>
        <begin position="265"/>
        <end position="284"/>
    </location>
</feature>
<keyword evidence="3" id="KW-1003">Cell membrane</keyword>
<feature type="transmembrane region" description="Helical" evidence="7">
    <location>
        <begin position="74"/>
        <end position="94"/>
    </location>
</feature>
<evidence type="ECO:0000256" key="5">
    <source>
        <dbReference type="ARBA" id="ARBA00022989"/>
    </source>
</evidence>
<comment type="similarity">
    <text evidence="7">Belongs to the binding-protein-dependent transport system permease family.</text>
</comment>
<protein>
    <submittedName>
        <fullName evidence="9">Sugar ABC transporter permease</fullName>
    </submittedName>
</protein>
<organism evidence="9">
    <name type="scientific">Fervidobacterium nodosum</name>
    <dbReference type="NCBI Taxonomy" id="2424"/>
    <lineage>
        <taxon>Bacteria</taxon>
        <taxon>Thermotogati</taxon>
        <taxon>Thermotogota</taxon>
        <taxon>Thermotogae</taxon>
        <taxon>Thermotogales</taxon>
        <taxon>Fervidobacteriaceae</taxon>
        <taxon>Fervidobacterium</taxon>
    </lineage>
</organism>
<evidence type="ECO:0000256" key="4">
    <source>
        <dbReference type="ARBA" id="ARBA00022692"/>
    </source>
</evidence>
<evidence type="ECO:0000256" key="2">
    <source>
        <dbReference type="ARBA" id="ARBA00022448"/>
    </source>
</evidence>
<dbReference type="PROSITE" id="PS50928">
    <property type="entry name" value="ABC_TM1"/>
    <property type="match status" value="1"/>
</dbReference>
<dbReference type="GO" id="GO:0005886">
    <property type="term" value="C:plasma membrane"/>
    <property type="evidence" value="ECO:0007669"/>
    <property type="project" value="UniProtKB-SubCell"/>
</dbReference>
<dbReference type="Gene3D" id="1.10.3720.10">
    <property type="entry name" value="MetI-like"/>
    <property type="match status" value="1"/>
</dbReference>
<evidence type="ECO:0000256" key="1">
    <source>
        <dbReference type="ARBA" id="ARBA00004651"/>
    </source>
</evidence>
<dbReference type="SUPFAM" id="SSF161098">
    <property type="entry name" value="MetI-like"/>
    <property type="match status" value="1"/>
</dbReference>
<comment type="subcellular location">
    <subcellularLocation>
        <location evidence="1 7">Cell membrane</location>
        <topology evidence="1 7">Multi-pass membrane protein</topology>
    </subcellularLocation>
</comment>
<feature type="transmembrane region" description="Helical" evidence="7">
    <location>
        <begin position="106"/>
        <end position="126"/>
    </location>
</feature>
<dbReference type="PANTHER" id="PTHR30193">
    <property type="entry name" value="ABC TRANSPORTER PERMEASE PROTEIN"/>
    <property type="match status" value="1"/>
</dbReference>
<keyword evidence="2 7" id="KW-0813">Transport</keyword>
<dbReference type="PANTHER" id="PTHR30193:SF37">
    <property type="entry name" value="INNER MEMBRANE ABC TRANSPORTER PERMEASE PROTEIN YCJO"/>
    <property type="match status" value="1"/>
</dbReference>